<accession>A0A437UMV8</accession>
<feature type="transmembrane region" description="Helical" evidence="7">
    <location>
        <begin position="254"/>
        <end position="274"/>
    </location>
</feature>
<sequence length="396" mass="43750">MNIFMNKGIGLFLASQNISLFGSQLVSYAIIWYITLETSSGVWLTMITVCSMMPQALISLWGGVLADRYNKRVLIMLSDTFIGIATLILVVAFISAFKNLYLILIVSMLRSIGAGVQTPAVTSFFPELVPENQLARVQGINQALGSAMMLLAPALGGLVLNQFGLVWTFILDILSAAAAVLIMFRLRIEKKISKDQRSDILTDLKKGLTYTFHHRQLRQIMLAYALSFVLFTPAATLAPLLIERSFGNELWRLSFNQIIWGLGSIIGGLFLSFFGDVKQKARVISYLLITFGLLLILEGAVSNFWLYQILVGLTGILLPIIVTLQTVRIQQTANPKLLGRVFSIVQVITASAMPIAILFFGPLADIVRVQQILLITGAVLVIMGISYLKKIITMQR</sequence>
<dbReference type="EMBL" id="RYZS01000001">
    <property type="protein sequence ID" value="RVU94924.1"/>
    <property type="molecule type" value="Genomic_DNA"/>
</dbReference>
<evidence type="ECO:0000256" key="5">
    <source>
        <dbReference type="ARBA" id="ARBA00022989"/>
    </source>
</evidence>
<feature type="transmembrane region" description="Helical" evidence="7">
    <location>
        <begin position="341"/>
        <end position="363"/>
    </location>
</feature>
<dbReference type="PANTHER" id="PTHR23513:SF6">
    <property type="entry name" value="MAJOR FACILITATOR SUPERFAMILY ASSOCIATED DOMAIN-CONTAINING PROTEIN"/>
    <property type="match status" value="1"/>
</dbReference>
<comment type="subcellular location">
    <subcellularLocation>
        <location evidence="1">Cell membrane</location>
        <topology evidence="1">Multi-pass membrane protein</topology>
    </subcellularLocation>
</comment>
<evidence type="ECO:0000256" key="3">
    <source>
        <dbReference type="ARBA" id="ARBA00022475"/>
    </source>
</evidence>
<evidence type="ECO:0000256" key="1">
    <source>
        <dbReference type="ARBA" id="ARBA00004651"/>
    </source>
</evidence>
<keyword evidence="4 7" id="KW-0812">Transmembrane</keyword>
<feature type="domain" description="Major facilitator superfamily (MFS) profile" evidence="8">
    <location>
        <begin position="3"/>
        <end position="395"/>
    </location>
</feature>
<feature type="transmembrane region" description="Helical" evidence="7">
    <location>
        <begin position="73"/>
        <end position="94"/>
    </location>
</feature>
<feature type="transmembrane region" description="Helical" evidence="7">
    <location>
        <begin position="41"/>
        <end position="61"/>
    </location>
</feature>
<protein>
    <submittedName>
        <fullName evidence="9">MFS transporter</fullName>
    </submittedName>
</protein>
<keyword evidence="2" id="KW-0813">Transport</keyword>
<dbReference type="SUPFAM" id="SSF103473">
    <property type="entry name" value="MFS general substrate transporter"/>
    <property type="match status" value="1"/>
</dbReference>
<feature type="transmembrane region" description="Helical" evidence="7">
    <location>
        <begin position="12"/>
        <end position="35"/>
    </location>
</feature>
<feature type="transmembrane region" description="Helical" evidence="7">
    <location>
        <begin position="283"/>
        <end position="301"/>
    </location>
</feature>
<evidence type="ECO:0000256" key="4">
    <source>
        <dbReference type="ARBA" id="ARBA00022692"/>
    </source>
</evidence>
<evidence type="ECO:0000256" key="7">
    <source>
        <dbReference type="SAM" id="Phobius"/>
    </source>
</evidence>
<keyword evidence="3" id="KW-1003">Cell membrane</keyword>
<dbReference type="CDD" id="cd06173">
    <property type="entry name" value="MFS_MefA_like"/>
    <property type="match status" value="1"/>
</dbReference>
<dbReference type="GO" id="GO:0022857">
    <property type="term" value="F:transmembrane transporter activity"/>
    <property type="evidence" value="ECO:0007669"/>
    <property type="project" value="InterPro"/>
</dbReference>
<feature type="transmembrane region" description="Helical" evidence="7">
    <location>
        <begin position="222"/>
        <end position="242"/>
    </location>
</feature>
<dbReference type="Pfam" id="PF05977">
    <property type="entry name" value="MFS_3"/>
    <property type="match status" value="1"/>
</dbReference>
<dbReference type="GO" id="GO:0005886">
    <property type="term" value="C:plasma membrane"/>
    <property type="evidence" value="ECO:0007669"/>
    <property type="project" value="UniProtKB-SubCell"/>
</dbReference>
<comment type="caution">
    <text evidence="9">The sequence shown here is derived from an EMBL/GenBank/DDBJ whole genome shotgun (WGS) entry which is preliminary data.</text>
</comment>
<reference evidence="9 10" key="1">
    <citation type="submission" date="2018-12" db="EMBL/GenBank/DDBJ databases">
        <title>A novel vanA-carrying plasmid in a clinical isolate of Enterococcus avium.</title>
        <authorList>
            <person name="Bernasconi O.J."/>
            <person name="Luzzaro F."/>
            <person name="Endimiani A."/>
        </authorList>
    </citation>
    <scope>NUCLEOTIDE SEQUENCE [LARGE SCALE GENOMIC DNA]</scope>
    <source>
        <strain evidence="9 10">LC0559/18</strain>
    </source>
</reference>
<keyword evidence="6 7" id="KW-0472">Membrane</keyword>
<gene>
    <name evidence="9" type="ORF">EK398_08695</name>
</gene>
<evidence type="ECO:0000259" key="8">
    <source>
        <dbReference type="PROSITE" id="PS50850"/>
    </source>
</evidence>
<keyword evidence="5 7" id="KW-1133">Transmembrane helix</keyword>
<evidence type="ECO:0000256" key="6">
    <source>
        <dbReference type="ARBA" id="ARBA00023136"/>
    </source>
</evidence>
<dbReference type="InterPro" id="IPR020846">
    <property type="entry name" value="MFS_dom"/>
</dbReference>
<evidence type="ECO:0000313" key="10">
    <source>
        <dbReference type="Proteomes" id="UP000288388"/>
    </source>
</evidence>
<proteinExistence type="predicted"/>
<dbReference type="RefSeq" id="WP_127978844.1">
    <property type="nucleotide sequence ID" value="NZ_JBBJUN010000001.1"/>
</dbReference>
<name>A0A437UMV8_ENTAV</name>
<dbReference type="Proteomes" id="UP000288388">
    <property type="component" value="Unassembled WGS sequence"/>
</dbReference>
<dbReference type="InterPro" id="IPR036259">
    <property type="entry name" value="MFS_trans_sf"/>
</dbReference>
<dbReference type="PANTHER" id="PTHR23513">
    <property type="entry name" value="INTEGRAL MEMBRANE EFFLUX PROTEIN-RELATED"/>
    <property type="match status" value="1"/>
</dbReference>
<evidence type="ECO:0000256" key="2">
    <source>
        <dbReference type="ARBA" id="ARBA00022448"/>
    </source>
</evidence>
<dbReference type="Gene3D" id="1.20.1250.20">
    <property type="entry name" value="MFS general substrate transporter like domains"/>
    <property type="match status" value="1"/>
</dbReference>
<dbReference type="InterPro" id="IPR010290">
    <property type="entry name" value="TM_effector"/>
</dbReference>
<feature type="transmembrane region" description="Helical" evidence="7">
    <location>
        <begin position="307"/>
        <end position="329"/>
    </location>
</feature>
<dbReference type="PROSITE" id="PS50850">
    <property type="entry name" value="MFS"/>
    <property type="match status" value="1"/>
</dbReference>
<evidence type="ECO:0000313" key="9">
    <source>
        <dbReference type="EMBL" id="RVU94924.1"/>
    </source>
</evidence>
<dbReference type="AlphaFoldDB" id="A0A437UMV8"/>
<organism evidence="9 10">
    <name type="scientific">Enterococcus avium</name>
    <name type="common">Streptococcus avium</name>
    <dbReference type="NCBI Taxonomy" id="33945"/>
    <lineage>
        <taxon>Bacteria</taxon>
        <taxon>Bacillati</taxon>
        <taxon>Bacillota</taxon>
        <taxon>Bacilli</taxon>
        <taxon>Lactobacillales</taxon>
        <taxon>Enterococcaceae</taxon>
        <taxon>Enterococcus</taxon>
    </lineage>
</organism>
<feature type="transmembrane region" description="Helical" evidence="7">
    <location>
        <begin position="369"/>
        <end position="388"/>
    </location>
</feature>
<feature type="transmembrane region" description="Helical" evidence="7">
    <location>
        <begin position="166"/>
        <end position="184"/>
    </location>
</feature>